<dbReference type="PANTHER" id="PTHR43233:SF1">
    <property type="entry name" value="FAMILY N-ACETYLTRANSFERASE, PUTATIVE (AFU_ORTHOLOGUE AFUA_6G03350)-RELATED"/>
    <property type="match status" value="1"/>
</dbReference>
<name>A0A6P1TRU3_9FIRM</name>
<gene>
    <name evidence="2" type="ORF">Ana3638_16730</name>
</gene>
<dbReference type="SUPFAM" id="SSF55729">
    <property type="entry name" value="Acyl-CoA N-acyltransferases (Nat)"/>
    <property type="match status" value="1"/>
</dbReference>
<sequence length="126" mass="14135">MLRKAVNWITLEEEQASRGIKNTYYLVAAVDGDKTVGMARVISDGGYVVYIADVIVIPEYQGKGIGRFIMEDVMKYIYEVISNGAPVMVNLMSASNRESFYEQFGFVKRPTSDTGAGMFQWVNLDK</sequence>
<dbReference type="Proteomes" id="UP000464314">
    <property type="component" value="Chromosome"/>
</dbReference>
<dbReference type="Gene3D" id="3.40.630.30">
    <property type="match status" value="1"/>
</dbReference>
<dbReference type="InterPro" id="IPR016181">
    <property type="entry name" value="Acyl_CoA_acyltransferase"/>
</dbReference>
<evidence type="ECO:0000313" key="2">
    <source>
        <dbReference type="EMBL" id="QHQ62225.1"/>
    </source>
</evidence>
<dbReference type="CDD" id="cd04301">
    <property type="entry name" value="NAT_SF"/>
    <property type="match status" value="1"/>
</dbReference>
<dbReference type="KEGG" id="anr:Ana3638_16730"/>
<dbReference type="InterPro" id="IPR000182">
    <property type="entry name" value="GNAT_dom"/>
</dbReference>
<protein>
    <submittedName>
        <fullName evidence="2">GNAT family N-acetyltransferase</fullName>
    </submittedName>
</protein>
<dbReference type="EMBL" id="CP048000">
    <property type="protein sequence ID" value="QHQ62225.1"/>
    <property type="molecule type" value="Genomic_DNA"/>
</dbReference>
<dbReference type="GO" id="GO:0016747">
    <property type="term" value="F:acyltransferase activity, transferring groups other than amino-acyl groups"/>
    <property type="evidence" value="ECO:0007669"/>
    <property type="project" value="InterPro"/>
</dbReference>
<dbReference type="PANTHER" id="PTHR43233">
    <property type="entry name" value="FAMILY N-ACETYLTRANSFERASE, PUTATIVE (AFU_ORTHOLOGUE AFUA_6G03350)-RELATED"/>
    <property type="match status" value="1"/>
</dbReference>
<evidence type="ECO:0000259" key="1">
    <source>
        <dbReference type="PROSITE" id="PS51186"/>
    </source>
</evidence>
<dbReference type="InterPro" id="IPR053144">
    <property type="entry name" value="Acetyltransferase_Butenolide"/>
</dbReference>
<dbReference type="RefSeq" id="WP_161839050.1">
    <property type="nucleotide sequence ID" value="NZ_CP048000.1"/>
</dbReference>
<feature type="domain" description="N-acetyltransferase" evidence="1">
    <location>
        <begin position="1"/>
        <end position="126"/>
    </location>
</feature>
<accession>A0A6P1TRU3</accession>
<keyword evidence="2" id="KW-0808">Transferase</keyword>
<keyword evidence="3" id="KW-1185">Reference proteome</keyword>
<dbReference type="AlphaFoldDB" id="A0A6P1TRU3"/>
<dbReference type="Pfam" id="PF13673">
    <property type="entry name" value="Acetyltransf_10"/>
    <property type="match status" value="1"/>
</dbReference>
<dbReference type="PROSITE" id="PS51186">
    <property type="entry name" value="GNAT"/>
    <property type="match status" value="1"/>
</dbReference>
<organism evidence="2 3">
    <name type="scientific">Anaerocolumna sedimenticola</name>
    <dbReference type="NCBI Taxonomy" id="2696063"/>
    <lineage>
        <taxon>Bacteria</taxon>
        <taxon>Bacillati</taxon>
        <taxon>Bacillota</taxon>
        <taxon>Clostridia</taxon>
        <taxon>Lachnospirales</taxon>
        <taxon>Lachnospiraceae</taxon>
        <taxon>Anaerocolumna</taxon>
    </lineage>
</organism>
<proteinExistence type="predicted"/>
<reference evidence="2 3" key="1">
    <citation type="submission" date="2020-01" db="EMBL/GenBank/DDBJ databases">
        <title>Genome analysis of Anaerocolumna sp. CBA3638.</title>
        <authorList>
            <person name="Kim J."/>
            <person name="Roh S.W."/>
        </authorList>
    </citation>
    <scope>NUCLEOTIDE SEQUENCE [LARGE SCALE GENOMIC DNA]</scope>
    <source>
        <strain evidence="2 3">CBA3638</strain>
    </source>
</reference>
<evidence type="ECO:0000313" key="3">
    <source>
        <dbReference type="Proteomes" id="UP000464314"/>
    </source>
</evidence>